<sequence>MTITGHDPTPLEGGTHYHWQRASLNHYCTHVQEQEPVYLYGGFSSTYIWCLRVGQI</sequence>
<organism evidence="1 2">
    <name type="scientific">Araneus ventricosus</name>
    <name type="common">Orbweaver spider</name>
    <name type="synonym">Epeira ventricosa</name>
    <dbReference type="NCBI Taxonomy" id="182803"/>
    <lineage>
        <taxon>Eukaryota</taxon>
        <taxon>Metazoa</taxon>
        <taxon>Ecdysozoa</taxon>
        <taxon>Arthropoda</taxon>
        <taxon>Chelicerata</taxon>
        <taxon>Arachnida</taxon>
        <taxon>Araneae</taxon>
        <taxon>Araneomorphae</taxon>
        <taxon>Entelegynae</taxon>
        <taxon>Araneoidea</taxon>
        <taxon>Araneidae</taxon>
        <taxon>Araneus</taxon>
    </lineage>
</organism>
<proteinExistence type="predicted"/>
<keyword evidence="2" id="KW-1185">Reference proteome</keyword>
<reference evidence="1 2" key="1">
    <citation type="journal article" date="2019" name="Sci. Rep.">
        <title>Orb-weaving spider Araneus ventricosus genome elucidates the spidroin gene catalogue.</title>
        <authorList>
            <person name="Kono N."/>
            <person name="Nakamura H."/>
            <person name="Ohtoshi R."/>
            <person name="Moran D.A.P."/>
            <person name="Shinohara A."/>
            <person name="Yoshida Y."/>
            <person name="Fujiwara M."/>
            <person name="Mori M."/>
            <person name="Tomita M."/>
            <person name="Arakawa K."/>
        </authorList>
    </citation>
    <scope>NUCLEOTIDE SEQUENCE [LARGE SCALE GENOMIC DNA]</scope>
</reference>
<gene>
    <name evidence="1" type="ORF">AVEN_270594_1</name>
</gene>
<protein>
    <submittedName>
        <fullName evidence="1">Uncharacterized protein</fullName>
    </submittedName>
</protein>
<dbReference type="EMBL" id="BGPR01000366">
    <property type="protein sequence ID" value="GBM15923.1"/>
    <property type="molecule type" value="Genomic_DNA"/>
</dbReference>
<dbReference type="Proteomes" id="UP000499080">
    <property type="component" value="Unassembled WGS sequence"/>
</dbReference>
<comment type="caution">
    <text evidence="1">The sequence shown here is derived from an EMBL/GenBank/DDBJ whole genome shotgun (WGS) entry which is preliminary data.</text>
</comment>
<dbReference type="AlphaFoldDB" id="A0A4Y2DGJ7"/>
<evidence type="ECO:0000313" key="1">
    <source>
        <dbReference type="EMBL" id="GBM15923.1"/>
    </source>
</evidence>
<accession>A0A4Y2DGJ7</accession>
<name>A0A4Y2DGJ7_ARAVE</name>
<feature type="non-terminal residue" evidence="1">
    <location>
        <position position="56"/>
    </location>
</feature>
<evidence type="ECO:0000313" key="2">
    <source>
        <dbReference type="Proteomes" id="UP000499080"/>
    </source>
</evidence>